<comment type="caution">
    <text evidence="2">The sequence shown here is derived from an EMBL/GenBank/DDBJ whole genome shotgun (WGS) entry which is preliminary data.</text>
</comment>
<evidence type="ECO:0000313" key="3">
    <source>
        <dbReference type="Proteomes" id="UP001185092"/>
    </source>
</evidence>
<evidence type="ECO:0000313" key="2">
    <source>
        <dbReference type="EMBL" id="MDR6240625.1"/>
    </source>
</evidence>
<gene>
    <name evidence="2" type="ORF">HNQ88_003701</name>
</gene>
<dbReference type="EMBL" id="JAVDQD010000005">
    <property type="protein sequence ID" value="MDR6240625.1"/>
    <property type="molecule type" value="Genomic_DNA"/>
</dbReference>
<dbReference type="Gene3D" id="2.40.370.10">
    <property type="entry name" value="AttH-like domain"/>
    <property type="match status" value="1"/>
</dbReference>
<dbReference type="Pfam" id="PF07143">
    <property type="entry name" value="CrtC"/>
    <property type="match status" value="1"/>
</dbReference>
<protein>
    <recommendedName>
        <fullName evidence="1">AttH domain-containing protein</fullName>
    </recommendedName>
</protein>
<dbReference type="RefSeq" id="WP_309940709.1">
    <property type="nucleotide sequence ID" value="NZ_AP025306.1"/>
</dbReference>
<evidence type="ECO:0000259" key="1">
    <source>
        <dbReference type="Pfam" id="PF07143"/>
    </source>
</evidence>
<dbReference type="Proteomes" id="UP001185092">
    <property type="component" value="Unassembled WGS sequence"/>
</dbReference>
<keyword evidence="3" id="KW-1185">Reference proteome</keyword>
<feature type="domain" description="AttH" evidence="1">
    <location>
        <begin position="49"/>
        <end position="233"/>
    </location>
</feature>
<accession>A0AAE4BU39</accession>
<name>A0AAE4BU39_9BACT</name>
<dbReference type="InterPro" id="IPR023374">
    <property type="entry name" value="AttH-like_dom_sf"/>
</dbReference>
<dbReference type="SUPFAM" id="SSF159245">
    <property type="entry name" value="AttH-like"/>
    <property type="match status" value="1"/>
</dbReference>
<proteinExistence type="predicted"/>
<dbReference type="AlphaFoldDB" id="A0AAE4BU39"/>
<dbReference type="InterPro" id="IPR010791">
    <property type="entry name" value="AttH_dom"/>
</dbReference>
<sequence>MKEAVESMKEKEYTFQSRKFYVNEPNKDKGSIWENWAPHARMSAKSFGWWYMTAYVHDAEGNPYFLFTGNSDHMGENMKERMIGEKVNDDNRRIIGHTNTIADYNADRVIRVMRLPDLPLEQMYDPENNKLHITNNEDVSLIWDFKGDTMNMKYDCPESTWDFVMTNASDVVWHKDKHGHDGLIQQGAEDDWSFYYCLPNCQLSGTLTINNEDGTKKSVQVSGRAWVDRQWGDFASVHWEWASYRFNNGAAMHLYSFAGGHQEGLYRDAEGNVQYFDNVIVRQNGYAKSEICKAWTSWGWTYEFPIEIEGSKQFTVRPKSNKEFLEFPSMTSESFGKTIKGFVLFEGAGELVNDTTGEVVGISINESGDIRAMKNGPYDTYQK</sequence>
<reference evidence="2" key="1">
    <citation type="submission" date="2023-07" db="EMBL/GenBank/DDBJ databases">
        <title>Genomic Encyclopedia of Type Strains, Phase IV (KMG-IV): sequencing the most valuable type-strain genomes for metagenomic binning, comparative biology and taxonomic classification.</title>
        <authorList>
            <person name="Goeker M."/>
        </authorList>
    </citation>
    <scope>NUCLEOTIDE SEQUENCE</scope>
    <source>
        <strain evidence="2">DSM 26174</strain>
    </source>
</reference>
<organism evidence="2 3">
    <name type="scientific">Aureibacter tunicatorum</name>
    <dbReference type="NCBI Taxonomy" id="866807"/>
    <lineage>
        <taxon>Bacteria</taxon>
        <taxon>Pseudomonadati</taxon>
        <taxon>Bacteroidota</taxon>
        <taxon>Cytophagia</taxon>
        <taxon>Cytophagales</taxon>
        <taxon>Persicobacteraceae</taxon>
        <taxon>Aureibacter</taxon>
    </lineage>
</organism>